<name>A0A9W6Q2L5_9ACTN</name>
<comment type="caution">
    <text evidence="1">The sequence shown here is derived from an EMBL/GenBank/DDBJ whole genome shotgun (WGS) entry which is preliminary data.</text>
</comment>
<evidence type="ECO:0000313" key="2">
    <source>
        <dbReference type="Proteomes" id="UP001165041"/>
    </source>
</evidence>
<dbReference type="EMBL" id="BSSA01000002">
    <property type="protein sequence ID" value="GLW68774.1"/>
    <property type="molecule type" value="Genomic_DNA"/>
</dbReference>
<reference evidence="1" key="1">
    <citation type="submission" date="2023-02" db="EMBL/GenBank/DDBJ databases">
        <title>Kitasatospora phosalacinea NBRC 14627.</title>
        <authorList>
            <person name="Ichikawa N."/>
            <person name="Sato H."/>
            <person name="Tonouchi N."/>
        </authorList>
    </citation>
    <scope>NUCLEOTIDE SEQUENCE</scope>
    <source>
        <strain evidence="1">NBRC 14627</strain>
    </source>
</reference>
<protein>
    <submittedName>
        <fullName evidence="1">Uncharacterized protein</fullName>
    </submittedName>
</protein>
<dbReference type="Proteomes" id="UP001165041">
    <property type="component" value="Unassembled WGS sequence"/>
</dbReference>
<gene>
    <name evidence="1" type="ORF">Kpho02_10730</name>
</gene>
<proteinExistence type="predicted"/>
<sequence>MPKLSTSARGKLAVTARSAASGLVLVRRRHPRLHLLAELGEPLPLLLQPLVAAAGAGVLLGERDRKIADGMDAEIARQLGGGTAPSGRA</sequence>
<evidence type="ECO:0000313" key="1">
    <source>
        <dbReference type="EMBL" id="GLW68774.1"/>
    </source>
</evidence>
<accession>A0A9W6Q2L5</accession>
<dbReference type="AlphaFoldDB" id="A0A9W6Q2L5"/>
<organism evidence="1 2">
    <name type="scientific">Kitasatospora phosalacinea</name>
    <dbReference type="NCBI Taxonomy" id="2065"/>
    <lineage>
        <taxon>Bacteria</taxon>
        <taxon>Bacillati</taxon>
        <taxon>Actinomycetota</taxon>
        <taxon>Actinomycetes</taxon>
        <taxon>Kitasatosporales</taxon>
        <taxon>Streptomycetaceae</taxon>
        <taxon>Kitasatospora</taxon>
    </lineage>
</organism>